<comment type="similarity">
    <text evidence="2">In the N-terminal section; belongs to the shikimate kinase family.</text>
</comment>
<dbReference type="OMA" id="AVYSMIH"/>
<evidence type="ECO:0000256" key="2">
    <source>
        <dbReference type="ARBA" id="ARBA00009349"/>
    </source>
</evidence>
<evidence type="ECO:0000256" key="1">
    <source>
        <dbReference type="ARBA" id="ARBA00006477"/>
    </source>
</evidence>
<evidence type="ECO:0000313" key="8">
    <source>
        <dbReference type="Proteomes" id="UP000054516"/>
    </source>
</evidence>
<evidence type="ECO:0000259" key="5">
    <source>
        <dbReference type="Pfam" id="PF08501"/>
    </source>
</evidence>
<dbReference type="Pfam" id="PF01202">
    <property type="entry name" value="SKI"/>
    <property type="match status" value="1"/>
</dbReference>
<dbReference type="Proteomes" id="UP000054516">
    <property type="component" value="Unassembled WGS sequence"/>
</dbReference>
<dbReference type="GO" id="GO:0009423">
    <property type="term" value="P:chorismate biosynthetic process"/>
    <property type="evidence" value="ECO:0007669"/>
    <property type="project" value="TreeGrafter"/>
</dbReference>
<dbReference type="Pfam" id="PF18317">
    <property type="entry name" value="SDH_C"/>
    <property type="match status" value="1"/>
</dbReference>
<dbReference type="CDD" id="cd01065">
    <property type="entry name" value="NAD_bind_Shikimate_DH"/>
    <property type="match status" value="1"/>
</dbReference>
<dbReference type="InterPro" id="IPR013708">
    <property type="entry name" value="Shikimate_DH-bd_N"/>
</dbReference>
<dbReference type="InterPro" id="IPR027417">
    <property type="entry name" value="P-loop_NTPase"/>
</dbReference>
<evidence type="ECO:0000259" key="4">
    <source>
        <dbReference type="Pfam" id="PF01488"/>
    </source>
</evidence>
<protein>
    <submittedName>
        <fullName evidence="7">Putative quinate repressor</fullName>
    </submittedName>
</protein>
<dbReference type="Gene3D" id="3.20.20.70">
    <property type="entry name" value="Aldolase class I"/>
    <property type="match status" value="1"/>
</dbReference>
<organism evidence="7">
    <name type="scientific">Rosellinia necatrix</name>
    <name type="common">White root-rot fungus</name>
    <dbReference type="NCBI Taxonomy" id="77044"/>
    <lineage>
        <taxon>Eukaryota</taxon>
        <taxon>Fungi</taxon>
        <taxon>Dikarya</taxon>
        <taxon>Ascomycota</taxon>
        <taxon>Pezizomycotina</taxon>
        <taxon>Sordariomycetes</taxon>
        <taxon>Xylariomycetidae</taxon>
        <taxon>Xylariales</taxon>
        <taxon>Xylariaceae</taxon>
        <taxon>Rosellinia</taxon>
    </lineage>
</organism>
<name>A0A1S7UQN6_ROSNE</name>
<dbReference type="PANTHER" id="PTHR21090">
    <property type="entry name" value="AROM/DEHYDROQUINATE SYNTHASE"/>
    <property type="match status" value="1"/>
</dbReference>
<dbReference type="SUPFAM" id="SSF52540">
    <property type="entry name" value="P-loop containing nucleoside triphosphate hydrolases"/>
    <property type="match status" value="1"/>
</dbReference>
<dbReference type="InterPro" id="IPR031322">
    <property type="entry name" value="Shikimate/glucono_kinase"/>
</dbReference>
<dbReference type="SUPFAM" id="SSF53223">
    <property type="entry name" value="Aminoacid dehydrogenase-like, N-terminal domain"/>
    <property type="match status" value="1"/>
</dbReference>
<evidence type="ECO:0000259" key="6">
    <source>
        <dbReference type="Pfam" id="PF18317"/>
    </source>
</evidence>
<feature type="region of interest" description="Disordered" evidence="3">
    <location>
        <begin position="792"/>
        <end position="833"/>
    </location>
</feature>
<dbReference type="Gene3D" id="3.40.50.10860">
    <property type="entry name" value="Leucine Dehydrogenase, chain A, domain 1"/>
    <property type="match status" value="1"/>
</dbReference>
<reference evidence="7" key="1">
    <citation type="submission" date="2016-03" db="EMBL/GenBank/DDBJ databases">
        <title>Draft genome sequence of Rosellinia necatrix.</title>
        <authorList>
            <person name="Kanematsu S."/>
        </authorList>
    </citation>
    <scope>NUCLEOTIDE SEQUENCE [LARGE SCALE GENOMIC DNA]</scope>
    <source>
        <strain evidence="7">W97</strain>
    </source>
</reference>
<dbReference type="GO" id="GO:0003855">
    <property type="term" value="F:3-dehydroquinate dehydratase activity"/>
    <property type="evidence" value="ECO:0007669"/>
    <property type="project" value="InterPro"/>
</dbReference>
<dbReference type="InterPro" id="IPR036291">
    <property type="entry name" value="NAD(P)-bd_dom_sf"/>
</dbReference>
<proteinExistence type="inferred from homology"/>
<accession>A0A1S7UQN6</accession>
<dbReference type="EMBL" id="DF977452">
    <property type="protein sequence ID" value="GAP84416.1"/>
    <property type="molecule type" value="Genomic_DNA"/>
</dbReference>
<feature type="domain" description="Quinate/shikimate 5-dehydrogenase/glutamyl-tRNA reductase" evidence="4">
    <location>
        <begin position="698"/>
        <end position="740"/>
    </location>
</feature>
<dbReference type="GO" id="GO:0003866">
    <property type="term" value="F:3-phosphoshikimate 1-carboxyvinyltransferase activity"/>
    <property type="evidence" value="ECO:0007669"/>
    <property type="project" value="TreeGrafter"/>
</dbReference>
<dbReference type="Pfam" id="PF08501">
    <property type="entry name" value="Shikimate_dh_N"/>
    <property type="match status" value="1"/>
</dbReference>
<dbReference type="InterPro" id="IPR006151">
    <property type="entry name" value="Shikm_DH/Glu-tRNA_Rdtase"/>
</dbReference>
<dbReference type="Pfam" id="PF01488">
    <property type="entry name" value="Shikimate_DH"/>
    <property type="match status" value="1"/>
</dbReference>
<feature type="compositionally biased region" description="Low complexity" evidence="3">
    <location>
        <begin position="792"/>
        <end position="806"/>
    </location>
</feature>
<feature type="domain" description="SDH C-terminal" evidence="6">
    <location>
        <begin position="880"/>
        <end position="909"/>
    </location>
</feature>
<feature type="compositionally biased region" description="Polar residues" evidence="3">
    <location>
        <begin position="39"/>
        <end position="68"/>
    </location>
</feature>
<dbReference type="PANTHER" id="PTHR21090:SF27">
    <property type="entry name" value="QUINATE REPRESSOR PROTEIN"/>
    <property type="match status" value="1"/>
</dbReference>
<dbReference type="InterPro" id="IPR046346">
    <property type="entry name" value="Aminoacid_DH-like_N_sf"/>
</dbReference>
<dbReference type="CDD" id="cd00502">
    <property type="entry name" value="DHQase_I"/>
    <property type="match status" value="1"/>
</dbReference>
<evidence type="ECO:0000256" key="3">
    <source>
        <dbReference type="SAM" id="MobiDB-lite"/>
    </source>
</evidence>
<sequence>MVSTDSIGAKKRCASVATIDEPQHYHAYSDIEPSKRLRQSNSPPQGSHRGTSLPNTANITPPRSGSAASFDQDASIVLVGIRGSGKSTLAIIASTAMKRRVIDLDKAFQDVTGLSTVAYKKTHGPIEYRRQQYSILETVLLSHQRDCIIVSSWMEPGLHAPLEKFAASHPVIHVARDPEAIQQYLNVADGDKMREFMKYTASAFRAAANFEFFNVSETCPKPNDPVNGDSPEATIRGDGPASPALYLTLKRAERHFLKFLSLIMPTRSIPFIESAFPLASIPTETRQFTYAVSVPLSRLLADEWETADIETGADAIEIVIDDAFAPQEDTFPGGGQLNPERASRISRAIGAVRRNVVIPIIYHVPWPASSPVDETQRSAYLEHVQHGLLLCPEYLTLDLRLEDRVLNRILGLRRTSKIIGAAHFEGSPHPPSWTDSTWMSYYSRAQSFSCDLVKLTRPAFSMDDNFEINAFRCAAASAGQPQIPLIAYNTGVKGRHSACLNKILTSVLPESLLGSGSPGSGPTASSSYASPITPLQATVALRSSFATDDALKLYVVGADCQHSLSPAMHNTAIRALGMRHEYRPYSTSSLGDIRDLIHDPSFAGASVGLPFKVEVISLTHSLSTHAKAIGAVNTLIPVRRLDPADGSIPGGALQSDARNSAGPVLALYGENTDWIGIRACIRRGLSPANAVRAGTVGLVVGAGGMARAAVYSMLQLGLQNIVVHNRTPDNAQRLVSHFERLLARNDIPLLSSVEDRKTCFYIQRSRADPWPADLRQPTIVVSCIPAQQTTTATTKTTNTTMTSPAPASVPVPVPVPAVEENRQPPPPSPPPPANFTLPEAWMGSPTGGVVVDFSYKVLDTPLILQTRAAAHRGWVVMDSLDLLPEQGFAQFELFTGRRAPRRLMRAQVLESSAGEARSYPLQHRLNSITEQEP</sequence>
<feature type="region of interest" description="Disordered" evidence="3">
    <location>
        <begin position="28"/>
        <end position="68"/>
    </location>
</feature>
<feature type="compositionally biased region" description="Pro residues" evidence="3">
    <location>
        <begin position="823"/>
        <end position="833"/>
    </location>
</feature>
<comment type="similarity">
    <text evidence="1">In the 2nd section; belongs to the type-I 3-dehydroquinase family.</text>
</comment>
<dbReference type="AlphaFoldDB" id="A0A1S7UQN6"/>
<dbReference type="SUPFAM" id="SSF51569">
    <property type="entry name" value="Aldolase"/>
    <property type="match status" value="1"/>
</dbReference>
<dbReference type="Gene3D" id="3.40.50.300">
    <property type="entry name" value="P-loop containing nucleotide triphosphate hydrolases"/>
    <property type="match status" value="1"/>
</dbReference>
<dbReference type="STRING" id="77044.A0A1S7UQN6"/>
<dbReference type="SUPFAM" id="SSF51735">
    <property type="entry name" value="NAD(P)-binding Rossmann-fold domains"/>
    <property type="match status" value="1"/>
</dbReference>
<gene>
    <name evidence="7" type="ORF">SAMD00023353_0702390</name>
</gene>
<keyword evidence="8" id="KW-1185">Reference proteome</keyword>
<dbReference type="Pfam" id="PF01487">
    <property type="entry name" value="DHquinase_I"/>
    <property type="match status" value="1"/>
</dbReference>
<feature type="domain" description="Shikimate dehydrogenase substrate binding N-terminal" evidence="5">
    <location>
        <begin position="555"/>
        <end position="635"/>
    </location>
</feature>
<dbReference type="InterPro" id="IPR041121">
    <property type="entry name" value="SDH_C"/>
</dbReference>
<dbReference type="InterPro" id="IPR013785">
    <property type="entry name" value="Aldolase_TIM"/>
</dbReference>
<dbReference type="OrthoDB" id="4415835at2759"/>
<dbReference type="InterPro" id="IPR001381">
    <property type="entry name" value="DHquinase_I"/>
</dbReference>
<dbReference type="Gene3D" id="3.40.50.720">
    <property type="entry name" value="NAD(P)-binding Rossmann-like Domain"/>
    <property type="match status" value="1"/>
</dbReference>
<evidence type="ECO:0000313" key="7">
    <source>
        <dbReference type="EMBL" id="GAP84416.1"/>
    </source>
</evidence>
<dbReference type="GO" id="GO:0004764">
    <property type="term" value="F:shikimate 3-dehydrogenase (NADP+) activity"/>
    <property type="evidence" value="ECO:0007669"/>
    <property type="project" value="InterPro"/>
</dbReference>